<evidence type="ECO:0000313" key="2">
    <source>
        <dbReference type="EMBL" id="MEQ4484548.1"/>
    </source>
</evidence>
<dbReference type="EMBL" id="JASKHM010000011">
    <property type="protein sequence ID" value="MEQ4484548.1"/>
    <property type="molecule type" value="Genomic_DNA"/>
</dbReference>
<name>A0ABV1KWV5_9BACL</name>
<dbReference type="RefSeq" id="WP_232186853.1">
    <property type="nucleotide sequence ID" value="NZ_JAIOAP010000010.1"/>
</dbReference>
<keyword evidence="3" id="KW-1185">Reference proteome</keyword>
<dbReference type="InterPro" id="IPR013978">
    <property type="entry name" value="MEKHLA"/>
</dbReference>
<comment type="caution">
    <text evidence="2">The sequence shown here is derived from an EMBL/GenBank/DDBJ whole genome shotgun (WGS) entry which is preliminary data.</text>
</comment>
<dbReference type="Pfam" id="PF08670">
    <property type="entry name" value="MEKHLA"/>
    <property type="match status" value="1"/>
</dbReference>
<evidence type="ECO:0000313" key="3">
    <source>
        <dbReference type="Proteomes" id="UP001493487"/>
    </source>
</evidence>
<protein>
    <submittedName>
        <fullName evidence="2">MEKHLA domain-containing protein</fullName>
    </submittedName>
</protein>
<sequence>MGSYVNIQRLEAHSNLLIDSFYRATGRTLLEYNPKLQSAAAATALFEANFVLLSHGTEPDPILNYGNKAALRLWEMDWETFTSTPSRLTAEPMERTEREKLLNEVRRQGYSDGYTGIRVSSSGTRFEIRDAVIWSVVDADNQYQGQAAMFREWKRV</sequence>
<dbReference type="Proteomes" id="UP001493487">
    <property type="component" value="Unassembled WGS sequence"/>
</dbReference>
<gene>
    <name evidence="2" type="ORF">QJS35_19295</name>
</gene>
<proteinExistence type="predicted"/>
<feature type="domain" description="MEKHLA" evidence="1">
    <location>
        <begin position="12"/>
        <end position="154"/>
    </location>
</feature>
<reference evidence="2 3" key="1">
    <citation type="journal article" date="2023" name="Genome Announc.">
        <title>Pan-Genome Analyses of the Genus Cohnella and Proposal of the Novel Species Cohnella silvisoli sp. nov., Isolated from Forest Soil.</title>
        <authorList>
            <person name="Wang C."/>
            <person name="Mao L."/>
            <person name="Bao G."/>
            <person name="Zhu H."/>
        </authorList>
    </citation>
    <scope>NUCLEOTIDE SEQUENCE [LARGE SCALE GENOMIC DNA]</scope>
    <source>
        <strain evidence="2 3">NL03-T5-1</strain>
    </source>
</reference>
<accession>A0ABV1KWV5</accession>
<organism evidence="2 3">
    <name type="scientific">Cohnella silvisoli</name>
    <dbReference type="NCBI Taxonomy" id="2873699"/>
    <lineage>
        <taxon>Bacteria</taxon>
        <taxon>Bacillati</taxon>
        <taxon>Bacillota</taxon>
        <taxon>Bacilli</taxon>
        <taxon>Bacillales</taxon>
        <taxon>Paenibacillaceae</taxon>
        <taxon>Cohnella</taxon>
    </lineage>
</organism>
<evidence type="ECO:0000259" key="1">
    <source>
        <dbReference type="Pfam" id="PF08670"/>
    </source>
</evidence>